<comment type="caution">
    <text evidence="1">The sequence shown here is derived from an EMBL/GenBank/DDBJ whole genome shotgun (WGS) entry which is preliminary data.</text>
</comment>
<dbReference type="AlphaFoldDB" id="A0AA87NL55"/>
<dbReference type="RefSeq" id="WP_016523872.1">
    <property type="nucleotide sequence ID" value="NZ_KE332517.1"/>
</dbReference>
<reference evidence="1 2" key="1">
    <citation type="submission" date="2013-04" db="EMBL/GenBank/DDBJ databases">
        <title>The Genome Sequence of Treponema medium ATCC 700293.</title>
        <authorList>
            <consortium name="The Broad Institute Genomics Platform"/>
            <person name="Earl A."/>
            <person name="Ward D."/>
            <person name="Feldgarden M."/>
            <person name="Gevers D."/>
            <person name="Leonetti C."/>
            <person name="Blanton J.M."/>
            <person name="Dewhirst F.E."/>
            <person name="Izard J."/>
            <person name="Walker B."/>
            <person name="Young S."/>
            <person name="Zeng Q."/>
            <person name="Gargeya S."/>
            <person name="Fitzgerald M."/>
            <person name="Haas B."/>
            <person name="Abouelleil A."/>
            <person name="Allen A.W."/>
            <person name="Alvarado L."/>
            <person name="Arachchi H.M."/>
            <person name="Berlin A.M."/>
            <person name="Chapman S.B."/>
            <person name="Gainer-Dewar J."/>
            <person name="Goldberg J."/>
            <person name="Griggs A."/>
            <person name="Gujja S."/>
            <person name="Hansen M."/>
            <person name="Howarth C."/>
            <person name="Imamovic A."/>
            <person name="Ireland A."/>
            <person name="Larimer J."/>
            <person name="McCowan C."/>
            <person name="Murphy C."/>
            <person name="Pearson M."/>
            <person name="Poon T.W."/>
            <person name="Priest M."/>
            <person name="Roberts A."/>
            <person name="Saif S."/>
            <person name="Shea T."/>
            <person name="Sisk P."/>
            <person name="Sykes S."/>
            <person name="Wortman J."/>
            <person name="Nusbaum C."/>
            <person name="Birren B."/>
        </authorList>
    </citation>
    <scope>NUCLEOTIDE SEQUENCE [LARGE SCALE GENOMIC DNA]</scope>
    <source>
        <strain evidence="1 2">ATCC 700293</strain>
    </source>
</reference>
<organism evidence="1 2">
    <name type="scientific">Treponema medium ATCC 700293</name>
    <dbReference type="NCBI Taxonomy" id="1125700"/>
    <lineage>
        <taxon>Bacteria</taxon>
        <taxon>Pseudomonadati</taxon>
        <taxon>Spirochaetota</taxon>
        <taxon>Spirochaetia</taxon>
        <taxon>Spirochaetales</taxon>
        <taxon>Treponemataceae</taxon>
        <taxon>Treponema</taxon>
    </lineage>
</organism>
<name>A0AA87NL55_TREMD</name>
<accession>A0AA87NL55</accession>
<proteinExistence type="predicted"/>
<evidence type="ECO:0000313" key="1">
    <source>
        <dbReference type="EMBL" id="EPF28248.1"/>
    </source>
</evidence>
<evidence type="ECO:0000313" key="2">
    <source>
        <dbReference type="Proteomes" id="UP000014634"/>
    </source>
</evidence>
<dbReference type="Proteomes" id="UP000014634">
    <property type="component" value="Unassembled WGS sequence"/>
</dbReference>
<protein>
    <submittedName>
        <fullName evidence="1">Uncharacterized protein</fullName>
    </submittedName>
</protein>
<sequence>MQIPLSRIEYDYIIEAFLQELPPLLLQSGVLFYMVPSGSYTIKNSKLYFQVLPEFIGKKTSVFFDHKKRSIVFHTAVYADVGSCYVTLPDIAYRYDPEKQPQNNVFAEIHIPDNPPITAQEHEHFPLDSIIHTDLHLPPFTDFLPSAYQTAAQFTAEKTVTQNIFPLFLYRLHEFEQQTFMMFNPYTSSGLYMLFVDSKILICGCRDRYAVSIGKRQSLRFVLHFPHRTIHSKGHSLFSHFLPKSNCAVLGFVFEDLFEEDKRFLYERVYHEKYNPLSF</sequence>
<gene>
    <name evidence="1" type="ORF">HMPREF9195_01940</name>
</gene>
<dbReference type="EMBL" id="ATFE01000013">
    <property type="protein sequence ID" value="EPF28248.1"/>
    <property type="molecule type" value="Genomic_DNA"/>
</dbReference>